<protein>
    <submittedName>
        <fullName evidence="1">Uncharacterized protein</fullName>
    </submittedName>
</protein>
<accession>A0A520KU78</accession>
<gene>
    <name evidence="1" type="ORF">EF806_00820</name>
</gene>
<organism evidence="1 2">
    <name type="scientific">Methanoliparum thermophilum</name>
    <dbReference type="NCBI Taxonomy" id="2491083"/>
    <lineage>
        <taxon>Archaea</taxon>
        <taxon>Methanobacteriati</taxon>
        <taxon>Methanobacteriota</taxon>
        <taxon>Candidatus Methanoliparia</taxon>
        <taxon>Candidatus Methanoliparales</taxon>
        <taxon>Candidatus Methanoliparaceae</taxon>
        <taxon>Candidatus Methanoliparum</taxon>
    </lineage>
</organism>
<evidence type="ECO:0000313" key="1">
    <source>
        <dbReference type="EMBL" id="RZN65466.1"/>
    </source>
</evidence>
<comment type="caution">
    <text evidence="1">The sequence shown here is derived from an EMBL/GenBank/DDBJ whole genome shotgun (WGS) entry which is preliminary data.</text>
</comment>
<name>A0A520KU78_METT2</name>
<evidence type="ECO:0000313" key="2">
    <source>
        <dbReference type="Proteomes" id="UP000317158"/>
    </source>
</evidence>
<dbReference type="AlphaFoldDB" id="A0A520KU78"/>
<dbReference type="Proteomes" id="UP000317158">
    <property type="component" value="Unassembled WGS sequence"/>
</dbReference>
<dbReference type="EMBL" id="RXIF01000002">
    <property type="protein sequence ID" value="RZN65466.1"/>
    <property type="molecule type" value="Genomic_DNA"/>
</dbReference>
<reference evidence="1 2" key="1">
    <citation type="journal article" date="2019" name="Nat. Microbiol.">
        <title>Wide diversity of methane and short-chain alkane metabolisms in uncultured archaea.</title>
        <authorList>
            <person name="Borrel G."/>
            <person name="Adam P.S."/>
            <person name="McKay L.J."/>
            <person name="Chen L.X."/>
            <person name="Sierra-Garcia I.N."/>
            <person name="Sieber C.M."/>
            <person name="Letourneur Q."/>
            <person name="Ghozlane A."/>
            <person name="Andersen G.L."/>
            <person name="Li W.J."/>
            <person name="Hallam S.J."/>
            <person name="Muyzer G."/>
            <person name="de Oliveira V.M."/>
            <person name="Inskeep W.P."/>
            <person name="Banfield J.F."/>
            <person name="Gribaldo S."/>
        </authorList>
    </citation>
    <scope>NUCLEOTIDE SEQUENCE [LARGE SCALE GENOMIC DNA]</scope>
    <source>
        <strain evidence="1">NM1a</strain>
    </source>
</reference>
<proteinExistence type="predicted"/>
<sequence>MPRYLILNKVFKGDNEEDIVKEIESVTGQQIISTISCDCEIMKLRESQTLFKKSVTSFLKAVKKVANELFL</sequence>